<keyword evidence="7 9" id="KW-0804">Transcription</keyword>
<dbReference type="GO" id="GO:0006325">
    <property type="term" value="P:chromatin organization"/>
    <property type="evidence" value="ECO:0007669"/>
    <property type="project" value="UniProtKB-KW"/>
</dbReference>
<evidence type="ECO:0000256" key="7">
    <source>
        <dbReference type="ARBA" id="ARBA00023163"/>
    </source>
</evidence>
<keyword evidence="6 10" id="KW-0175">Coiled coil</keyword>
<feature type="region of interest" description="Disordered" evidence="11">
    <location>
        <begin position="1"/>
        <end position="26"/>
    </location>
</feature>
<sequence>MHPNSDSLPEQSDKDPDLSNVTPHMLQEAERELQELLSRKKAVDKSLVDLERKIYLIEGSYLEDTNHGNIIRGFGDYLNNHSTKKKHKLTEEDRLFSRSSVTYNKALEMKERSMREDTAEEESASASAYRGTPTPASRADRNKKSVLKKRQSSLLADHDSTPIKKKRARAADLDDGE</sequence>
<proteinExistence type="inferred from homology"/>
<feature type="compositionally biased region" description="Polar residues" evidence="11">
    <location>
        <begin position="1"/>
        <end position="10"/>
    </location>
</feature>
<evidence type="ECO:0000256" key="10">
    <source>
        <dbReference type="SAM" id="Coils"/>
    </source>
</evidence>
<evidence type="ECO:0000256" key="2">
    <source>
        <dbReference type="ARBA" id="ARBA00010916"/>
    </source>
</evidence>
<dbReference type="GO" id="GO:0005634">
    <property type="term" value="C:nucleus"/>
    <property type="evidence" value="ECO:0007669"/>
    <property type="project" value="UniProtKB-SubCell"/>
</dbReference>
<feature type="region of interest" description="Disordered" evidence="11">
    <location>
        <begin position="103"/>
        <end position="177"/>
    </location>
</feature>
<evidence type="ECO:0000256" key="8">
    <source>
        <dbReference type="ARBA" id="ARBA00023242"/>
    </source>
</evidence>
<keyword evidence="8 9" id="KW-0539">Nucleus</keyword>
<evidence type="ECO:0000256" key="3">
    <source>
        <dbReference type="ARBA" id="ARBA00018504"/>
    </source>
</evidence>
<dbReference type="InterPro" id="IPR015418">
    <property type="entry name" value="Eaf6"/>
</dbReference>
<evidence type="ECO:0000256" key="1">
    <source>
        <dbReference type="ARBA" id="ARBA00004123"/>
    </source>
</evidence>
<reference evidence="12 13" key="1">
    <citation type="journal article" date="2019" name="Sci. Rep.">
        <title>Comparative genomics of chytrid fungi reveal insights into the obligate biotrophic and pathogenic lifestyle of Synchytrium endobioticum.</title>
        <authorList>
            <person name="van de Vossenberg B.T.L.H."/>
            <person name="Warris S."/>
            <person name="Nguyen H.D.T."/>
            <person name="van Gent-Pelzer M.P.E."/>
            <person name="Joly D.L."/>
            <person name="van de Geest H.C."/>
            <person name="Bonants P.J.M."/>
            <person name="Smith D.S."/>
            <person name="Levesque C.A."/>
            <person name="van der Lee T.A.J."/>
        </authorList>
    </citation>
    <scope>NUCLEOTIDE SEQUENCE [LARGE SCALE GENOMIC DNA]</scope>
    <source>
        <strain evidence="12 13">CBS 809.83</strain>
    </source>
</reference>
<evidence type="ECO:0000256" key="11">
    <source>
        <dbReference type="SAM" id="MobiDB-lite"/>
    </source>
</evidence>
<comment type="caution">
    <text evidence="12">The sequence shown here is derived from an EMBL/GenBank/DDBJ whole genome shotgun (WGS) entry which is preliminary data.</text>
</comment>
<keyword evidence="4 9" id="KW-0156">Chromatin regulator</keyword>
<gene>
    <name evidence="12" type="ORF">PhCBS80983_g05782</name>
</gene>
<organism evidence="12 13">
    <name type="scientific">Powellomyces hirtus</name>
    <dbReference type="NCBI Taxonomy" id="109895"/>
    <lineage>
        <taxon>Eukaryota</taxon>
        <taxon>Fungi</taxon>
        <taxon>Fungi incertae sedis</taxon>
        <taxon>Chytridiomycota</taxon>
        <taxon>Chytridiomycota incertae sedis</taxon>
        <taxon>Chytridiomycetes</taxon>
        <taxon>Spizellomycetales</taxon>
        <taxon>Powellomycetaceae</taxon>
        <taxon>Powellomyces</taxon>
    </lineage>
</organism>
<dbReference type="EMBL" id="QEAQ01000141">
    <property type="protein sequence ID" value="TPX54750.1"/>
    <property type="molecule type" value="Genomic_DNA"/>
</dbReference>
<accession>A0A507DV39</accession>
<keyword evidence="5 9" id="KW-0805">Transcription regulation</keyword>
<keyword evidence="13" id="KW-1185">Reference proteome</keyword>
<evidence type="ECO:0000313" key="13">
    <source>
        <dbReference type="Proteomes" id="UP000318582"/>
    </source>
</evidence>
<comment type="similarity">
    <text evidence="2 9">Belongs to the EAF6 family.</text>
</comment>
<dbReference type="PANTHER" id="PTHR13476">
    <property type="entry name" value="CHROMATIN MODIFICATION-RELATED PROTEIN MEAF6"/>
    <property type="match status" value="1"/>
</dbReference>
<dbReference type="STRING" id="109895.A0A507DV39"/>
<dbReference type="Proteomes" id="UP000318582">
    <property type="component" value="Unassembled WGS sequence"/>
</dbReference>
<evidence type="ECO:0000313" key="12">
    <source>
        <dbReference type="EMBL" id="TPX54750.1"/>
    </source>
</evidence>
<protein>
    <recommendedName>
        <fullName evidence="3 9">Chromatin modification-related protein EAF6</fullName>
    </recommendedName>
</protein>
<comment type="subcellular location">
    <subcellularLocation>
        <location evidence="1 9">Nucleus</location>
    </subcellularLocation>
</comment>
<evidence type="ECO:0000256" key="6">
    <source>
        <dbReference type="ARBA" id="ARBA00023054"/>
    </source>
</evidence>
<evidence type="ECO:0000256" key="9">
    <source>
        <dbReference type="RuleBase" id="RU368022"/>
    </source>
</evidence>
<feature type="coiled-coil region" evidence="10">
    <location>
        <begin position="26"/>
        <end position="53"/>
    </location>
</feature>
<dbReference type="OrthoDB" id="440324at2759"/>
<keyword evidence="9" id="KW-0234">DNA repair</keyword>
<dbReference type="GO" id="GO:0006281">
    <property type="term" value="P:DNA repair"/>
    <property type="evidence" value="ECO:0007669"/>
    <property type="project" value="UniProtKB-UniRule"/>
</dbReference>
<evidence type="ECO:0000256" key="4">
    <source>
        <dbReference type="ARBA" id="ARBA00022853"/>
    </source>
</evidence>
<keyword evidence="9" id="KW-0227">DNA damage</keyword>
<dbReference type="AlphaFoldDB" id="A0A507DV39"/>
<evidence type="ECO:0000256" key="5">
    <source>
        <dbReference type="ARBA" id="ARBA00023015"/>
    </source>
</evidence>
<comment type="function">
    <text evidence="9">Component of the NuA4 histone acetyltransferase complex which is involved in transcriptional activation of selected genes principally by acetylation of nucleosomal histone H4 and H2A. The NuA4 complex is also involved in DNA repair.</text>
</comment>
<name>A0A507DV39_9FUNG</name>
<dbReference type="Pfam" id="PF09340">
    <property type="entry name" value="NuA4"/>
    <property type="match status" value="1"/>
</dbReference>
<comment type="subunit">
    <text evidence="9">Component of the NuA4 histone acetyltransferase complex.</text>
</comment>
<feature type="compositionally biased region" description="Basic and acidic residues" evidence="11">
    <location>
        <begin position="107"/>
        <end position="117"/>
    </location>
</feature>
<dbReference type="GO" id="GO:0035267">
    <property type="term" value="C:NuA4 histone acetyltransferase complex"/>
    <property type="evidence" value="ECO:0007669"/>
    <property type="project" value="UniProtKB-UniRule"/>
</dbReference>